<organism evidence="1 2">
    <name type="scientific">Linum trigynum</name>
    <dbReference type="NCBI Taxonomy" id="586398"/>
    <lineage>
        <taxon>Eukaryota</taxon>
        <taxon>Viridiplantae</taxon>
        <taxon>Streptophyta</taxon>
        <taxon>Embryophyta</taxon>
        <taxon>Tracheophyta</taxon>
        <taxon>Spermatophyta</taxon>
        <taxon>Magnoliopsida</taxon>
        <taxon>eudicotyledons</taxon>
        <taxon>Gunneridae</taxon>
        <taxon>Pentapetalae</taxon>
        <taxon>rosids</taxon>
        <taxon>fabids</taxon>
        <taxon>Malpighiales</taxon>
        <taxon>Linaceae</taxon>
        <taxon>Linum</taxon>
    </lineage>
</organism>
<sequence>MLSLHSSLALRLHPPHCFLSPLSKWIAAPLLLRGPLFLVSPPWKLLQSSTPLHLRGNGAASALLRKRRAEALIRLNSRLDSFKSKINSSSSSSAAVANTATPYGVIFEEKSGRNSSAAEEWF</sequence>
<proteinExistence type="predicted"/>
<dbReference type="Proteomes" id="UP001497516">
    <property type="component" value="Chromosome 2"/>
</dbReference>
<name>A0AAV2DGN2_9ROSI</name>
<dbReference type="AlphaFoldDB" id="A0AAV2DGN2"/>
<gene>
    <name evidence="1" type="ORF">LTRI10_LOCUS14619</name>
</gene>
<dbReference type="EMBL" id="OZ034815">
    <property type="protein sequence ID" value="CAL1372630.1"/>
    <property type="molecule type" value="Genomic_DNA"/>
</dbReference>
<reference evidence="1 2" key="1">
    <citation type="submission" date="2024-04" db="EMBL/GenBank/DDBJ databases">
        <authorList>
            <person name="Fracassetti M."/>
        </authorList>
    </citation>
    <scope>NUCLEOTIDE SEQUENCE [LARGE SCALE GENOMIC DNA]</scope>
</reference>
<keyword evidence="2" id="KW-1185">Reference proteome</keyword>
<evidence type="ECO:0000313" key="2">
    <source>
        <dbReference type="Proteomes" id="UP001497516"/>
    </source>
</evidence>
<evidence type="ECO:0000313" key="1">
    <source>
        <dbReference type="EMBL" id="CAL1372630.1"/>
    </source>
</evidence>
<protein>
    <submittedName>
        <fullName evidence="1">Uncharacterized protein</fullName>
    </submittedName>
</protein>
<accession>A0AAV2DGN2</accession>